<evidence type="ECO:0000256" key="5">
    <source>
        <dbReference type="ARBA" id="ARBA00022989"/>
    </source>
</evidence>
<keyword evidence="6" id="KW-0496">Mitochondrion</keyword>
<evidence type="ECO:0000256" key="4">
    <source>
        <dbReference type="ARBA" id="ARBA00022792"/>
    </source>
</evidence>
<dbReference type="InterPro" id="IPR019133">
    <property type="entry name" value="MIC60"/>
</dbReference>
<comment type="caution">
    <text evidence="8">The sequence shown here is derived from an EMBL/GenBank/DDBJ whole genome shotgun (WGS) entry which is preliminary data.</text>
</comment>
<dbReference type="PANTHER" id="PTHR15415:SF7">
    <property type="entry name" value="MICOS COMPLEX SUBUNIT MIC60"/>
    <property type="match status" value="1"/>
</dbReference>
<sequence>MHTHEWNGTGLRFYMIEDGSGDTVESLISRIESFIAEKKYAEAADALEEGVRGTEAEAVAVEWSIRARNRAVVEQALSLLQSYALSITFE</sequence>
<evidence type="ECO:0000256" key="1">
    <source>
        <dbReference type="ARBA" id="ARBA00004273"/>
    </source>
</evidence>
<gene>
    <name evidence="8" type="ORF">KSP40_PGU016437</name>
</gene>
<evidence type="ECO:0000313" key="9">
    <source>
        <dbReference type="Proteomes" id="UP001412067"/>
    </source>
</evidence>
<dbReference type="EMBL" id="JBBWWR010000019">
    <property type="protein sequence ID" value="KAK8942250.1"/>
    <property type="molecule type" value="Genomic_DNA"/>
</dbReference>
<protein>
    <submittedName>
        <fullName evidence="8">Uncharacterized protein</fullName>
    </submittedName>
</protein>
<keyword evidence="7" id="KW-0472">Membrane</keyword>
<name>A0ABR2LJI8_9ASPA</name>
<evidence type="ECO:0000313" key="8">
    <source>
        <dbReference type="EMBL" id="KAK8942250.1"/>
    </source>
</evidence>
<keyword evidence="3" id="KW-0812">Transmembrane</keyword>
<comment type="subcellular location">
    <subcellularLocation>
        <location evidence="1">Mitochondrion inner membrane</location>
    </subcellularLocation>
</comment>
<keyword evidence="9" id="KW-1185">Reference proteome</keyword>
<organism evidence="8 9">
    <name type="scientific">Platanthera guangdongensis</name>
    <dbReference type="NCBI Taxonomy" id="2320717"/>
    <lineage>
        <taxon>Eukaryota</taxon>
        <taxon>Viridiplantae</taxon>
        <taxon>Streptophyta</taxon>
        <taxon>Embryophyta</taxon>
        <taxon>Tracheophyta</taxon>
        <taxon>Spermatophyta</taxon>
        <taxon>Magnoliopsida</taxon>
        <taxon>Liliopsida</taxon>
        <taxon>Asparagales</taxon>
        <taxon>Orchidaceae</taxon>
        <taxon>Orchidoideae</taxon>
        <taxon>Orchideae</taxon>
        <taxon>Orchidinae</taxon>
        <taxon>Platanthera</taxon>
    </lineage>
</organism>
<evidence type="ECO:0000256" key="6">
    <source>
        <dbReference type="ARBA" id="ARBA00023128"/>
    </source>
</evidence>
<dbReference type="Pfam" id="PF09731">
    <property type="entry name" value="Mitofilin"/>
    <property type="match status" value="1"/>
</dbReference>
<evidence type="ECO:0000256" key="2">
    <source>
        <dbReference type="ARBA" id="ARBA00010877"/>
    </source>
</evidence>
<accession>A0ABR2LJI8</accession>
<keyword evidence="5" id="KW-1133">Transmembrane helix</keyword>
<dbReference type="Proteomes" id="UP001412067">
    <property type="component" value="Unassembled WGS sequence"/>
</dbReference>
<proteinExistence type="inferred from homology"/>
<keyword evidence="4" id="KW-0999">Mitochondrion inner membrane</keyword>
<evidence type="ECO:0000256" key="7">
    <source>
        <dbReference type="ARBA" id="ARBA00023136"/>
    </source>
</evidence>
<reference evidence="8 9" key="1">
    <citation type="journal article" date="2022" name="Nat. Plants">
        <title>Genomes of leafy and leafless Platanthera orchids illuminate the evolution of mycoheterotrophy.</title>
        <authorList>
            <person name="Li M.H."/>
            <person name="Liu K.W."/>
            <person name="Li Z."/>
            <person name="Lu H.C."/>
            <person name="Ye Q.L."/>
            <person name="Zhang D."/>
            <person name="Wang J.Y."/>
            <person name="Li Y.F."/>
            <person name="Zhong Z.M."/>
            <person name="Liu X."/>
            <person name="Yu X."/>
            <person name="Liu D.K."/>
            <person name="Tu X.D."/>
            <person name="Liu B."/>
            <person name="Hao Y."/>
            <person name="Liao X.Y."/>
            <person name="Jiang Y.T."/>
            <person name="Sun W.H."/>
            <person name="Chen J."/>
            <person name="Chen Y.Q."/>
            <person name="Ai Y."/>
            <person name="Zhai J.W."/>
            <person name="Wu S.S."/>
            <person name="Zhou Z."/>
            <person name="Hsiao Y.Y."/>
            <person name="Wu W.L."/>
            <person name="Chen Y.Y."/>
            <person name="Lin Y.F."/>
            <person name="Hsu J.L."/>
            <person name="Li C.Y."/>
            <person name="Wang Z.W."/>
            <person name="Zhao X."/>
            <person name="Zhong W.Y."/>
            <person name="Ma X.K."/>
            <person name="Ma L."/>
            <person name="Huang J."/>
            <person name="Chen G.Z."/>
            <person name="Huang M.Z."/>
            <person name="Huang L."/>
            <person name="Peng D.H."/>
            <person name="Luo Y.B."/>
            <person name="Zou S.Q."/>
            <person name="Chen S.P."/>
            <person name="Lan S."/>
            <person name="Tsai W.C."/>
            <person name="Van de Peer Y."/>
            <person name="Liu Z.J."/>
        </authorList>
    </citation>
    <scope>NUCLEOTIDE SEQUENCE [LARGE SCALE GENOMIC DNA]</scope>
    <source>
        <strain evidence="8">Lor288</strain>
    </source>
</reference>
<evidence type="ECO:0000256" key="3">
    <source>
        <dbReference type="ARBA" id="ARBA00022692"/>
    </source>
</evidence>
<comment type="similarity">
    <text evidence="2">Belongs to the MICOS complex subunit Mic60 family.</text>
</comment>
<dbReference type="PANTHER" id="PTHR15415">
    <property type="entry name" value="MITOFILIN"/>
    <property type="match status" value="1"/>
</dbReference>